<dbReference type="SUPFAM" id="SSF50692">
    <property type="entry name" value="ADC-like"/>
    <property type="match status" value="1"/>
</dbReference>
<dbReference type="PANTHER" id="PTHR43742:SF6">
    <property type="entry name" value="OXIDOREDUCTASE YYAE-RELATED"/>
    <property type="match status" value="1"/>
</dbReference>
<dbReference type="PROSITE" id="PS51669">
    <property type="entry name" value="4FE4S_MOW_BIS_MGD"/>
    <property type="match status" value="1"/>
</dbReference>
<dbReference type="Gene3D" id="2.20.25.90">
    <property type="entry name" value="ADC-like domains"/>
    <property type="match status" value="1"/>
</dbReference>
<dbReference type="Pfam" id="PF04879">
    <property type="entry name" value="Molybdop_Fe4S4"/>
    <property type="match status" value="1"/>
</dbReference>
<dbReference type="Proteomes" id="UP000274762">
    <property type="component" value="Unassembled WGS sequence"/>
</dbReference>
<dbReference type="EMBL" id="RBKV01000001">
    <property type="protein sequence ID" value="RKR94338.1"/>
    <property type="molecule type" value="Genomic_DNA"/>
</dbReference>
<dbReference type="InterPro" id="IPR006963">
    <property type="entry name" value="Mopterin_OxRdtase_4Fe-4S_dom"/>
</dbReference>
<dbReference type="RefSeq" id="WP_211339017.1">
    <property type="nucleotide sequence ID" value="NZ_CBCRXS010000006.1"/>
</dbReference>
<dbReference type="GO" id="GO:0016491">
    <property type="term" value="F:oxidoreductase activity"/>
    <property type="evidence" value="ECO:0007669"/>
    <property type="project" value="InterPro"/>
</dbReference>
<protein>
    <submittedName>
        <fullName evidence="6">Anaerobic selenocysteine-containing dehydrogenase</fullName>
    </submittedName>
</protein>
<evidence type="ECO:0000256" key="3">
    <source>
        <dbReference type="ARBA" id="ARBA00023004"/>
    </source>
</evidence>
<keyword evidence="2" id="KW-0479">Metal-binding</keyword>
<keyword evidence="3" id="KW-0408">Iron</keyword>
<organism evidence="6 7">
    <name type="scientific">Williamsia marianensis</name>
    <dbReference type="NCBI Taxonomy" id="85044"/>
    <lineage>
        <taxon>Bacteria</taxon>
        <taxon>Bacillati</taxon>
        <taxon>Actinomycetota</taxon>
        <taxon>Actinomycetes</taxon>
        <taxon>Mycobacteriales</taxon>
        <taxon>Nocardiaceae</taxon>
        <taxon>Williamsia</taxon>
    </lineage>
</organism>
<dbReference type="SUPFAM" id="SSF53706">
    <property type="entry name" value="Formate dehydrogenase/DMSO reductase, domains 1-3"/>
    <property type="match status" value="1"/>
</dbReference>
<evidence type="ECO:0000256" key="2">
    <source>
        <dbReference type="ARBA" id="ARBA00022723"/>
    </source>
</evidence>
<evidence type="ECO:0000313" key="7">
    <source>
        <dbReference type="Proteomes" id="UP000274762"/>
    </source>
</evidence>
<dbReference type="GO" id="GO:0051536">
    <property type="term" value="F:iron-sulfur cluster binding"/>
    <property type="evidence" value="ECO:0007669"/>
    <property type="project" value="UniProtKB-KW"/>
</dbReference>
<reference evidence="6 7" key="1">
    <citation type="submission" date="2018-10" db="EMBL/GenBank/DDBJ databases">
        <title>Sequencing the genomes of 1000 actinobacteria strains.</title>
        <authorList>
            <person name="Klenk H.-P."/>
        </authorList>
    </citation>
    <scope>NUCLEOTIDE SEQUENCE [LARGE SCALE GENOMIC DNA]</scope>
    <source>
        <strain evidence="6 7">DSM 44343</strain>
    </source>
</reference>
<evidence type="ECO:0000259" key="5">
    <source>
        <dbReference type="PROSITE" id="PS51669"/>
    </source>
</evidence>
<dbReference type="InterPro" id="IPR009010">
    <property type="entry name" value="Asp_de-COase-like_dom_sf"/>
</dbReference>
<dbReference type="PANTHER" id="PTHR43742">
    <property type="entry name" value="TRIMETHYLAMINE-N-OXIDE REDUCTASE"/>
    <property type="match status" value="1"/>
</dbReference>
<dbReference type="Pfam" id="PF00384">
    <property type="entry name" value="Molybdopterin"/>
    <property type="match status" value="1"/>
</dbReference>
<gene>
    <name evidence="6" type="ORF">DFJ75_1134</name>
</gene>
<dbReference type="AlphaFoldDB" id="A0A495K0L6"/>
<comment type="caution">
    <text evidence="6">The sequence shown here is derived from an EMBL/GenBank/DDBJ whole genome shotgun (WGS) entry which is preliminary data.</text>
</comment>
<dbReference type="Gene3D" id="3.40.228.10">
    <property type="entry name" value="Dimethylsulfoxide Reductase, domain 2"/>
    <property type="match status" value="1"/>
</dbReference>
<dbReference type="InterPro" id="IPR006656">
    <property type="entry name" value="Mopterin_OxRdtase"/>
</dbReference>
<keyword evidence="4" id="KW-0411">Iron-sulfur</keyword>
<dbReference type="Gene3D" id="2.40.40.20">
    <property type="match status" value="1"/>
</dbReference>
<dbReference type="Pfam" id="PF01568">
    <property type="entry name" value="Molydop_binding"/>
    <property type="match status" value="1"/>
</dbReference>
<dbReference type="InterPro" id="IPR050612">
    <property type="entry name" value="Prok_Mopterin_Oxidored"/>
</dbReference>
<dbReference type="GO" id="GO:0046872">
    <property type="term" value="F:metal ion binding"/>
    <property type="evidence" value="ECO:0007669"/>
    <property type="project" value="UniProtKB-KW"/>
</dbReference>
<feature type="domain" description="4Fe-4S Mo/W bis-MGD-type" evidence="5">
    <location>
        <begin position="3"/>
        <end position="60"/>
    </location>
</feature>
<dbReference type="SMART" id="SM00926">
    <property type="entry name" value="Molybdop_Fe4S4"/>
    <property type="match status" value="1"/>
</dbReference>
<dbReference type="GO" id="GO:0043546">
    <property type="term" value="F:molybdopterin cofactor binding"/>
    <property type="evidence" value="ECO:0007669"/>
    <property type="project" value="InterPro"/>
</dbReference>
<evidence type="ECO:0000256" key="4">
    <source>
        <dbReference type="ARBA" id="ARBA00023014"/>
    </source>
</evidence>
<sequence length="735" mass="79034">MTAPVDKTTFCRICEPMCGMIATVSDGRLLRLRPDPAHPLSEGYACPKGIAFSDIVNDDDRVLHPLRRRPDGGFDRVSWDSAMSEIIARLRKVYTEHGGESIGGYLGNPSVFNTGLMIWSGLFFQMLGSPHIYSSNSQDANNRYAASHFLYGNALAVPIPDIERVELLVVVGANPVVSHGSLMSTPRVRDKLVGIRRRGGRVVVIDPRRTETAREFDWMPIRPDTDALLMLSLINVMFAEGLVDLRAVAAKATGVAAIEKLSAPYPPEATEERTGVPAATARKLARDLAGTSRAAVYGRVGTCLGRNGTLTTALLDIVNLLAGNLDSVGGSMFGTMGFPAERAIARAMQRSGGFGWGARTSRIGGFPQVAGQAPASLMAKEITTPGPGQLRALFLCAGNPVLSVPNGAELAKALGQTDLCVSFDLYRNETNANADFILPAPSMYERPDHVLMFQSLYTTPFKQATDPVIAPMGESRAEWQVFNELAGGLADLSPKMRAMAFVDRVSRRLGRPVDPQRVIDGLIRMGQGGDRFGIRRRGLNLARLRAEPSGVVVAEHLRPGRLRTVVTHRGRKVKLDAPELVEECGRLDLDEPAGLPLLLIGMREVRSENTWQHNSPMLLRGGRSHTARMHPDDADARGVTDGDIVSVRSAHGEIVLPITVTADISPGVVAIPHGWGHNGSGGWTRANDAARADSGSGGANVNQLISSDPADLERLAGMARMNGVPIEVIAHARPS</sequence>
<proteinExistence type="inferred from homology"/>
<comment type="similarity">
    <text evidence="1">Belongs to the prokaryotic molybdopterin-containing oxidoreductase family.</text>
</comment>
<accession>A0A495K0L6</accession>
<evidence type="ECO:0000313" key="6">
    <source>
        <dbReference type="EMBL" id="RKR94338.1"/>
    </source>
</evidence>
<dbReference type="InterPro" id="IPR006657">
    <property type="entry name" value="MoPterin_dinucl-bd_dom"/>
</dbReference>
<dbReference type="Gene3D" id="3.40.50.740">
    <property type="match status" value="1"/>
</dbReference>
<name>A0A495K0L6_WILMA</name>
<evidence type="ECO:0000256" key="1">
    <source>
        <dbReference type="ARBA" id="ARBA00010312"/>
    </source>
</evidence>